<feature type="transmembrane region" description="Helical" evidence="1">
    <location>
        <begin position="39"/>
        <end position="60"/>
    </location>
</feature>
<keyword evidence="1" id="KW-0812">Transmembrane</keyword>
<reference evidence="3" key="1">
    <citation type="journal article" date="2019" name="Int. J. Syst. Evol. Microbiol.">
        <title>The Global Catalogue of Microorganisms (GCM) 10K type strain sequencing project: providing services to taxonomists for standard genome sequencing and annotation.</title>
        <authorList>
            <consortium name="The Broad Institute Genomics Platform"/>
            <consortium name="The Broad Institute Genome Sequencing Center for Infectious Disease"/>
            <person name="Wu L."/>
            <person name="Ma J."/>
        </authorList>
    </citation>
    <scope>NUCLEOTIDE SEQUENCE [LARGE SCALE GENOMIC DNA]</scope>
    <source>
        <strain evidence="3">CGMCC 1.12769</strain>
    </source>
</reference>
<sequence>MKTKTSLQILLFISLLMTFITFIKGFVNTVLERPNWLVALQLSPIPIFMFAAVVISLDLVKKDYVTLKGRLKSKVRNKIVVKVNSDVDRKFTVKNDLMNDISEDNDIEIQYYKRTKAVISIKSINSEAREF</sequence>
<protein>
    <submittedName>
        <fullName evidence="2">Uncharacterized protein</fullName>
    </submittedName>
</protein>
<accession>A0ABQ1YBN4</accession>
<dbReference type="RefSeq" id="WP_188537735.1">
    <property type="nucleotide sequence ID" value="NZ_BMFT01000001.1"/>
</dbReference>
<gene>
    <name evidence="2" type="ORF">GCM10008013_17240</name>
</gene>
<feature type="transmembrane region" description="Helical" evidence="1">
    <location>
        <begin position="7"/>
        <end position="27"/>
    </location>
</feature>
<comment type="caution">
    <text evidence="2">The sequence shown here is derived from an EMBL/GenBank/DDBJ whole genome shotgun (WGS) entry which is preliminary data.</text>
</comment>
<proteinExistence type="predicted"/>
<keyword evidence="1" id="KW-1133">Transmembrane helix</keyword>
<organism evidence="2 3">
    <name type="scientific">Paenibacillus segetis</name>
    <dbReference type="NCBI Taxonomy" id="1325360"/>
    <lineage>
        <taxon>Bacteria</taxon>
        <taxon>Bacillati</taxon>
        <taxon>Bacillota</taxon>
        <taxon>Bacilli</taxon>
        <taxon>Bacillales</taxon>
        <taxon>Paenibacillaceae</taxon>
        <taxon>Paenibacillus</taxon>
    </lineage>
</organism>
<dbReference type="EMBL" id="BMFT01000001">
    <property type="protein sequence ID" value="GGH20088.1"/>
    <property type="molecule type" value="Genomic_DNA"/>
</dbReference>
<evidence type="ECO:0000313" key="2">
    <source>
        <dbReference type="EMBL" id="GGH20088.1"/>
    </source>
</evidence>
<dbReference type="Proteomes" id="UP000659344">
    <property type="component" value="Unassembled WGS sequence"/>
</dbReference>
<evidence type="ECO:0000313" key="3">
    <source>
        <dbReference type="Proteomes" id="UP000659344"/>
    </source>
</evidence>
<keyword evidence="3" id="KW-1185">Reference proteome</keyword>
<name>A0ABQ1YBN4_9BACL</name>
<evidence type="ECO:0000256" key="1">
    <source>
        <dbReference type="SAM" id="Phobius"/>
    </source>
</evidence>
<keyword evidence="1" id="KW-0472">Membrane</keyword>